<protein>
    <submittedName>
        <fullName evidence="1">TM1266 family iron-only hydrogenase system putative regulator</fullName>
    </submittedName>
</protein>
<keyword evidence="2" id="KW-1185">Reference proteome</keyword>
<dbReference type="RefSeq" id="WP_349231034.1">
    <property type="nucleotide sequence ID" value="NZ_JBBMFK010000004.1"/>
</dbReference>
<dbReference type="SUPFAM" id="SSF55021">
    <property type="entry name" value="ACT-like"/>
    <property type="match status" value="1"/>
</dbReference>
<dbReference type="InterPro" id="IPR045865">
    <property type="entry name" value="ACT-like_dom_sf"/>
</dbReference>
<dbReference type="Pfam" id="PF21699">
    <property type="entry name" value="TM1266-like"/>
    <property type="match status" value="1"/>
</dbReference>
<dbReference type="EMBL" id="JBBMFK010000004">
    <property type="protein sequence ID" value="MEQ2442537.1"/>
    <property type="molecule type" value="Genomic_DNA"/>
</dbReference>
<name>A0ABV1E5F1_9FIRM</name>
<dbReference type="NCBIfam" id="TIGR03959">
    <property type="entry name" value="hyd_TM1266"/>
    <property type="match status" value="1"/>
</dbReference>
<reference evidence="1 2" key="1">
    <citation type="submission" date="2024-03" db="EMBL/GenBank/DDBJ databases">
        <title>Human intestinal bacterial collection.</title>
        <authorList>
            <person name="Pauvert C."/>
            <person name="Hitch T.C.A."/>
            <person name="Clavel T."/>
        </authorList>
    </citation>
    <scope>NUCLEOTIDE SEQUENCE [LARGE SCALE GENOMIC DNA]</scope>
    <source>
        <strain evidence="1 2">CLA-AP-H29</strain>
    </source>
</reference>
<evidence type="ECO:0000313" key="1">
    <source>
        <dbReference type="EMBL" id="MEQ2442537.1"/>
    </source>
</evidence>
<evidence type="ECO:0000313" key="2">
    <source>
        <dbReference type="Proteomes" id="UP001464378"/>
    </source>
</evidence>
<dbReference type="Proteomes" id="UP001464378">
    <property type="component" value="Unassembled WGS sequence"/>
</dbReference>
<dbReference type="InterPro" id="IPR027271">
    <property type="entry name" value="Acetolactate_synth/TF_NikR_C"/>
</dbReference>
<proteinExistence type="predicted"/>
<sequence>MEETRVALLGIVVENPNSVEPLNQLLHQYKDYIIGRMGLPYRKREINIISIVLDAPGDAISSLSGKIGMLPGVTAKALYSKLPDA</sequence>
<dbReference type="InterPro" id="IPR023860">
    <property type="entry name" value="FeFe-hyd_TM1266"/>
</dbReference>
<organism evidence="1 2">
    <name type="scientific">Pseudoflavonifractor intestinihominis</name>
    <dbReference type="NCBI Taxonomy" id="3133171"/>
    <lineage>
        <taxon>Bacteria</taxon>
        <taxon>Bacillati</taxon>
        <taxon>Bacillota</taxon>
        <taxon>Clostridia</taxon>
        <taxon>Eubacteriales</taxon>
        <taxon>Oscillospiraceae</taxon>
        <taxon>Pseudoflavonifractor</taxon>
    </lineage>
</organism>
<comment type="caution">
    <text evidence="1">The sequence shown here is derived from an EMBL/GenBank/DDBJ whole genome shotgun (WGS) entry which is preliminary data.</text>
</comment>
<gene>
    <name evidence="1" type="ORF">WMO64_03535</name>
</gene>
<accession>A0ABV1E5F1</accession>
<dbReference type="Gene3D" id="3.30.70.1150">
    <property type="entry name" value="ACT-like. Chain A, domain 2"/>
    <property type="match status" value="1"/>
</dbReference>